<keyword evidence="2" id="KW-1185">Reference proteome</keyword>
<evidence type="ECO:0000313" key="1">
    <source>
        <dbReference type="EMBL" id="MEJ6008543.1"/>
    </source>
</evidence>
<dbReference type="RefSeq" id="WP_339964108.1">
    <property type="nucleotide sequence ID" value="NZ_JBBHJY010000001.1"/>
</dbReference>
<dbReference type="PROSITE" id="PS51257">
    <property type="entry name" value="PROKAR_LIPOPROTEIN"/>
    <property type="match status" value="1"/>
</dbReference>
<organism evidence="1 2">
    <name type="scientific">Novosphingobium aquae</name>
    <dbReference type="NCBI Taxonomy" id="3133435"/>
    <lineage>
        <taxon>Bacteria</taxon>
        <taxon>Pseudomonadati</taxon>
        <taxon>Pseudomonadota</taxon>
        <taxon>Alphaproteobacteria</taxon>
        <taxon>Sphingomonadales</taxon>
        <taxon>Sphingomonadaceae</taxon>
        <taxon>Novosphingobium</taxon>
    </lineage>
</organism>
<name>A0ABU8S4X1_9SPHN</name>
<gene>
    <name evidence="1" type="ORF">WG900_01270</name>
</gene>
<proteinExistence type="predicted"/>
<evidence type="ECO:0000313" key="2">
    <source>
        <dbReference type="Proteomes" id="UP001379235"/>
    </source>
</evidence>
<dbReference type="EMBL" id="JBBHJY010000001">
    <property type="protein sequence ID" value="MEJ6008543.1"/>
    <property type="molecule type" value="Genomic_DNA"/>
</dbReference>
<sequence length="108" mass="11430">MVKRAATVSAFAAILVLSGCVQDIKASRVKSALMDGGLSESLAGCMAQRMAGKLTIHQLKELQRLNAAPRRTIAEFVAALRKNGDADAIEVTLSSAALCKTGWISEKK</sequence>
<dbReference type="Proteomes" id="UP001379235">
    <property type="component" value="Unassembled WGS sequence"/>
</dbReference>
<protein>
    <recommendedName>
        <fullName evidence="3">Lipoprotein</fullName>
    </recommendedName>
</protein>
<evidence type="ECO:0008006" key="3">
    <source>
        <dbReference type="Google" id="ProtNLM"/>
    </source>
</evidence>
<accession>A0ABU8S4X1</accession>
<reference evidence="1 2" key="1">
    <citation type="submission" date="2024-03" db="EMBL/GenBank/DDBJ databases">
        <authorList>
            <person name="Jo J.-H."/>
        </authorList>
    </citation>
    <scope>NUCLEOTIDE SEQUENCE [LARGE SCALE GENOMIC DNA]</scope>
    <source>
        <strain evidence="1 2">AS3R-12</strain>
    </source>
</reference>
<comment type="caution">
    <text evidence="1">The sequence shown here is derived from an EMBL/GenBank/DDBJ whole genome shotgun (WGS) entry which is preliminary data.</text>
</comment>